<dbReference type="HAMAP" id="MF_01201">
    <property type="entry name" value="Ala_racemase"/>
    <property type="match status" value="1"/>
</dbReference>
<comment type="function">
    <text evidence="8">Catalyzes the interconversion of L-alanine and D-alanine. May also act on other amino acids.</text>
</comment>
<evidence type="ECO:0000256" key="3">
    <source>
        <dbReference type="ARBA" id="ARBA00004752"/>
    </source>
</evidence>
<dbReference type="PANTHER" id="PTHR30511">
    <property type="entry name" value="ALANINE RACEMASE"/>
    <property type="match status" value="1"/>
</dbReference>
<dbReference type="GO" id="GO:0030632">
    <property type="term" value="P:D-alanine biosynthetic process"/>
    <property type="evidence" value="ECO:0007669"/>
    <property type="project" value="UniProtKB-UniRule"/>
</dbReference>
<evidence type="ECO:0000313" key="12">
    <source>
        <dbReference type="EMBL" id="AMA64816.1"/>
    </source>
</evidence>
<evidence type="ECO:0000256" key="2">
    <source>
        <dbReference type="ARBA" id="ARBA00001933"/>
    </source>
</evidence>
<accession>A0A109Q9L8</accession>
<dbReference type="GO" id="GO:0008784">
    <property type="term" value="F:alanine racemase activity"/>
    <property type="evidence" value="ECO:0007669"/>
    <property type="project" value="UniProtKB-UniRule"/>
</dbReference>
<dbReference type="RefSeq" id="WP_066283090.1">
    <property type="nucleotide sequence ID" value="NZ_CP013920.1"/>
</dbReference>
<dbReference type="GO" id="GO:0042803">
    <property type="term" value="F:protein homodimerization activity"/>
    <property type="evidence" value="ECO:0007669"/>
    <property type="project" value="UniProtKB-ARBA"/>
</dbReference>
<evidence type="ECO:0000256" key="8">
    <source>
        <dbReference type="HAMAP-Rule" id="MF_01201"/>
    </source>
</evidence>
<dbReference type="Gene3D" id="2.40.37.10">
    <property type="entry name" value="Lyase, Ornithine Decarboxylase, Chain A, domain 1"/>
    <property type="match status" value="1"/>
</dbReference>
<dbReference type="CDD" id="cd06827">
    <property type="entry name" value="PLPDE_III_AR_proteobact"/>
    <property type="match status" value="1"/>
</dbReference>
<dbReference type="STRING" id="634113.AUT07_00233"/>
<dbReference type="UniPathway" id="UPA00042">
    <property type="reaction ID" value="UER00497"/>
</dbReference>
<comment type="cofactor">
    <cofactor evidence="2 8 9">
        <name>pyridoxal 5'-phosphate</name>
        <dbReference type="ChEBI" id="CHEBI:597326"/>
    </cofactor>
</comment>
<organism evidence="12 13">
    <name type="scientific">Candidatus Arsenophonus lipoptenae</name>
    <dbReference type="NCBI Taxonomy" id="634113"/>
    <lineage>
        <taxon>Bacteria</taxon>
        <taxon>Pseudomonadati</taxon>
        <taxon>Pseudomonadota</taxon>
        <taxon>Gammaproteobacteria</taxon>
        <taxon>Enterobacterales</taxon>
        <taxon>Morganellaceae</taxon>
        <taxon>Arsenophonus</taxon>
    </lineage>
</organism>
<comment type="similarity">
    <text evidence="4 8">Belongs to the alanine racemase family.</text>
</comment>
<dbReference type="EC" id="5.1.1.1" evidence="8"/>
<dbReference type="NCBIfam" id="TIGR00492">
    <property type="entry name" value="alr"/>
    <property type="match status" value="1"/>
</dbReference>
<dbReference type="FunFam" id="3.20.20.10:FF:000002">
    <property type="entry name" value="Alanine racemase"/>
    <property type="match status" value="1"/>
</dbReference>
<keyword evidence="5 8" id="KW-0663">Pyridoxal phosphate</keyword>
<dbReference type="KEGG" id="asy:AUT07_00233"/>
<evidence type="ECO:0000256" key="9">
    <source>
        <dbReference type="PIRSR" id="PIRSR600821-50"/>
    </source>
</evidence>
<dbReference type="Gene3D" id="3.20.20.10">
    <property type="entry name" value="Alanine racemase"/>
    <property type="match status" value="1"/>
</dbReference>
<dbReference type="EMBL" id="CP013920">
    <property type="protein sequence ID" value="AMA64816.1"/>
    <property type="molecule type" value="Genomic_DNA"/>
</dbReference>
<feature type="active site" description="Proton acceptor; specific for D-alanine" evidence="8">
    <location>
        <position position="34"/>
    </location>
</feature>
<feature type="active site" description="Proton acceptor; specific for L-alanine" evidence="8">
    <location>
        <position position="256"/>
    </location>
</feature>
<dbReference type="InterPro" id="IPR011079">
    <property type="entry name" value="Ala_racemase_C"/>
</dbReference>
<name>A0A109Q9L8_9GAMM</name>
<dbReference type="Proteomes" id="UP000069926">
    <property type="component" value="Chromosome"/>
</dbReference>
<dbReference type="InterPro" id="IPR029066">
    <property type="entry name" value="PLP-binding_barrel"/>
</dbReference>
<evidence type="ECO:0000256" key="10">
    <source>
        <dbReference type="PIRSR" id="PIRSR600821-52"/>
    </source>
</evidence>
<keyword evidence="6 8" id="KW-0413">Isomerase</keyword>
<dbReference type="InterPro" id="IPR020622">
    <property type="entry name" value="Ala_racemase_pyridoxalP-BS"/>
</dbReference>
<dbReference type="SUPFAM" id="SSF50621">
    <property type="entry name" value="Alanine racemase C-terminal domain-like"/>
    <property type="match status" value="1"/>
</dbReference>
<protein>
    <recommendedName>
        <fullName evidence="8">Alanine racemase</fullName>
        <ecNumber evidence="8">5.1.1.1</ecNumber>
    </recommendedName>
</protein>
<dbReference type="Pfam" id="PF01168">
    <property type="entry name" value="Ala_racemase_N"/>
    <property type="match status" value="1"/>
</dbReference>
<evidence type="ECO:0000256" key="5">
    <source>
        <dbReference type="ARBA" id="ARBA00022898"/>
    </source>
</evidence>
<sequence>MKSPVAVIHSNAIRYNLLQIRKIVVHSRIMAIIKANAYGHGLLEIAKILKDLADGFGVARISEAIMLRNNDITNPILLLAGFVNINELPIIIKNEIDVVIQDIKQIEILEKIKLQKLIKVWMKIDTGMHRLGFRPEEAEILYKRLIECKNIQKPINIISHFSMNDKPGLHDIAFQQLNCFNNFIKNKLGEKSIASSIGILLWQISHLDWVRPGIMIYGASPQEGKQGKDFGLLPAMTLKSYLIAIRKHKAGEPIGYGGIWISDHDTTIGIVAIGYGDGYPSNAPSGTPILINGRKVPIVGKVSMDMTSVNLGINSHDKVGDEAIIWGDLLPVEEIAKHTGISHYELLTKLTSRVLIKYQE</sequence>
<proteinExistence type="inferred from homology"/>
<dbReference type="PROSITE" id="PS00395">
    <property type="entry name" value="ALANINE_RACEMASE"/>
    <property type="match status" value="1"/>
</dbReference>
<comment type="pathway">
    <text evidence="7 8">Amino-acid biosynthesis; D-alanine biosynthesis; D-alanine from L-alanine: step 1/1.</text>
</comment>
<evidence type="ECO:0000256" key="1">
    <source>
        <dbReference type="ARBA" id="ARBA00000316"/>
    </source>
</evidence>
<gene>
    <name evidence="12" type="primary">alr</name>
    <name evidence="12" type="ORF">AUT07_00233</name>
</gene>
<dbReference type="Pfam" id="PF00842">
    <property type="entry name" value="Ala_racemase_C"/>
    <property type="match status" value="1"/>
</dbReference>
<dbReference type="SMART" id="SM01005">
    <property type="entry name" value="Ala_racemase_C"/>
    <property type="match status" value="1"/>
</dbReference>
<dbReference type="GO" id="GO:0005829">
    <property type="term" value="C:cytosol"/>
    <property type="evidence" value="ECO:0007669"/>
    <property type="project" value="TreeGrafter"/>
</dbReference>
<feature type="binding site" evidence="8 10">
    <location>
        <position position="130"/>
    </location>
    <ligand>
        <name>substrate</name>
    </ligand>
</feature>
<dbReference type="SUPFAM" id="SSF51419">
    <property type="entry name" value="PLP-binding barrel"/>
    <property type="match status" value="1"/>
</dbReference>
<evidence type="ECO:0000256" key="4">
    <source>
        <dbReference type="ARBA" id="ARBA00007880"/>
    </source>
</evidence>
<dbReference type="PATRIC" id="fig|634113.3.peg.225"/>
<dbReference type="PANTHER" id="PTHR30511:SF4">
    <property type="entry name" value="ALANINE RACEMASE, BIOSYNTHETIC"/>
    <property type="match status" value="1"/>
</dbReference>
<comment type="catalytic activity">
    <reaction evidence="1 8">
        <text>L-alanine = D-alanine</text>
        <dbReference type="Rhea" id="RHEA:20249"/>
        <dbReference type="ChEBI" id="CHEBI:57416"/>
        <dbReference type="ChEBI" id="CHEBI:57972"/>
        <dbReference type="EC" id="5.1.1.1"/>
    </reaction>
</comment>
<keyword evidence="13" id="KW-1185">Reference proteome</keyword>
<dbReference type="InterPro" id="IPR000821">
    <property type="entry name" value="Ala_racemase"/>
</dbReference>
<evidence type="ECO:0000256" key="7">
    <source>
        <dbReference type="ARBA" id="ARBA00037912"/>
    </source>
</evidence>
<dbReference type="OrthoDB" id="9813814at2"/>
<dbReference type="InterPro" id="IPR001608">
    <property type="entry name" value="Ala_racemase_N"/>
</dbReference>
<reference evidence="12 13" key="1">
    <citation type="submission" date="2016-01" db="EMBL/GenBank/DDBJ databases">
        <title>Genome sequence of Ca. Arsenophonus lipopteni, the exclusive symbiont of a blood sucking fly Lipoptena cervi (Diptera: Hippoboscidae).</title>
        <authorList>
            <person name="Novakova E."/>
            <person name="Hypsa V."/>
            <person name="Nguyen P."/>
            <person name="Husnik F."/>
            <person name="Darby A.C."/>
        </authorList>
    </citation>
    <scope>NUCLEOTIDE SEQUENCE [LARGE SCALE GENOMIC DNA]</scope>
    <source>
        <strain evidence="12 13">CB</strain>
    </source>
</reference>
<dbReference type="GO" id="GO:0030170">
    <property type="term" value="F:pyridoxal phosphate binding"/>
    <property type="evidence" value="ECO:0007669"/>
    <property type="project" value="UniProtKB-UniRule"/>
</dbReference>
<feature type="domain" description="Alanine racemase C-terminal" evidence="11">
    <location>
        <begin position="235"/>
        <end position="359"/>
    </location>
</feature>
<evidence type="ECO:0000259" key="11">
    <source>
        <dbReference type="SMART" id="SM01005"/>
    </source>
</evidence>
<dbReference type="PRINTS" id="PR00992">
    <property type="entry name" value="ALARACEMASE"/>
</dbReference>
<evidence type="ECO:0000256" key="6">
    <source>
        <dbReference type="ARBA" id="ARBA00023235"/>
    </source>
</evidence>
<dbReference type="AlphaFoldDB" id="A0A109Q9L8"/>
<dbReference type="FunFam" id="2.40.37.10:FF:000002">
    <property type="entry name" value="Alanine racemase"/>
    <property type="match status" value="1"/>
</dbReference>
<comment type="pathway">
    <text evidence="3">Cell wall biogenesis; peptidoglycan biosynthesis.</text>
</comment>
<feature type="binding site" evidence="8 10">
    <location>
        <position position="304"/>
    </location>
    <ligand>
        <name>substrate</name>
    </ligand>
</feature>
<evidence type="ECO:0000313" key="13">
    <source>
        <dbReference type="Proteomes" id="UP000069926"/>
    </source>
</evidence>
<dbReference type="InterPro" id="IPR009006">
    <property type="entry name" value="Ala_racemase/Decarboxylase_C"/>
</dbReference>
<feature type="modified residue" description="N6-(pyridoxal phosphate)lysine" evidence="8 9">
    <location>
        <position position="34"/>
    </location>
</feature>